<dbReference type="AlphaFoldDB" id="A0A699Q6T2"/>
<feature type="compositionally biased region" description="Polar residues" evidence="1">
    <location>
        <begin position="31"/>
        <end position="40"/>
    </location>
</feature>
<organism evidence="2">
    <name type="scientific">Tanacetum cinerariifolium</name>
    <name type="common">Dalmatian daisy</name>
    <name type="synonym">Chrysanthemum cinerariifolium</name>
    <dbReference type="NCBI Taxonomy" id="118510"/>
    <lineage>
        <taxon>Eukaryota</taxon>
        <taxon>Viridiplantae</taxon>
        <taxon>Streptophyta</taxon>
        <taxon>Embryophyta</taxon>
        <taxon>Tracheophyta</taxon>
        <taxon>Spermatophyta</taxon>
        <taxon>Magnoliopsida</taxon>
        <taxon>eudicotyledons</taxon>
        <taxon>Gunneridae</taxon>
        <taxon>Pentapetalae</taxon>
        <taxon>asterids</taxon>
        <taxon>campanulids</taxon>
        <taxon>Asterales</taxon>
        <taxon>Asteraceae</taxon>
        <taxon>Asteroideae</taxon>
        <taxon>Anthemideae</taxon>
        <taxon>Anthemidinae</taxon>
        <taxon>Tanacetum</taxon>
    </lineage>
</organism>
<sequence length="101" mass="11301">MPPKKAAMSDVAIKELIAQCMADELVEYEANRNSNPANTNGDDRHDSGIGSGSVVHTTQECTYKDFFNHQPLNFKDVVSYAQRFQELALMYGRMLPEESGE</sequence>
<evidence type="ECO:0000313" key="2">
    <source>
        <dbReference type="EMBL" id="GFC61860.1"/>
    </source>
</evidence>
<reference evidence="2" key="1">
    <citation type="journal article" date="2019" name="Sci. Rep.">
        <title>Draft genome of Tanacetum cinerariifolium, the natural source of mosquito coil.</title>
        <authorList>
            <person name="Yamashiro T."/>
            <person name="Shiraishi A."/>
            <person name="Satake H."/>
            <person name="Nakayama K."/>
        </authorList>
    </citation>
    <scope>NUCLEOTIDE SEQUENCE</scope>
</reference>
<proteinExistence type="predicted"/>
<comment type="caution">
    <text evidence="2">The sequence shown here is derived from an EMBL/GenBank/DDBJ whole genome shotgun (WGS) entry which is preliminary data.</text>
</comment>
<protein>
    <recommendedName>
        <fullName evidence="3">Reverse transcriptase domain-containing protein</fullName>
    </recommendedName>
</protein>
<gene>
    <name evidence="2" type="ORF">Tci_833830</name>
</gene>
<feature type="non-terminal residue" evidence="2">
    <location>
        <position position="101"/>
    </location>
</feature>
<name>A0A699Q6T2_TANCI</name>
<accession>A0A699Q6T2</accession>
<evidence type="ECO:0008006" key="3">
    <source>
        <dbReference type="Google" id="ProtNLM"/>
    </source>
</evidence>
<evidence type="ECO:0000256" key="1">
    <source>
        <dbReference type="SAM" id="MobiDB-lite"/>
    </source>
</evidence>
<feature type="region of interest" description="Disordered" evidence="1">
    <location>
        <begin position="31"/>
        <end position="53"/>
    </location>
</feature>
<dbReference type="EMBL" id="BKCJ010991465">
    <property type="protein sequence ID" value="GFC61860.1"/>
    <property type="molecule type" value="Genomic_DNA"/>
</dbReference>